<organism evidence="2 3">
    <name type="scientific">Fusarium agapanthi</name>
    <dbReference type="NCBI Taxonomy" id="1803897"/>
    <lineage>
        <taxon>Eukaryota</taxon>
        <taxon>Fungi</taxon>
        <taxon>Dikarya</taxon>
        <taxon>Ascomycota</taxon>
        <taxon>Pezizomycotina</taxon>
        <taxon>Sordariomycetes</taxon>
        <taxon>Hypocreomycetidae</taxon>
        <taxon>Hypocreales</taxon>
        <taxon>Nectriaceae</taxon>
        <taxon>Fusarium</taxon>
        <taxon>Fusarium fujikuroi species complex</taxon>
    </lineage>
</organism>
<evidence type="ECO:0000313" key="2">
    <source>
        <dbReference type="EMBL" id="KAF4496713.1"/>
    </source>
</evidence>
<reference evidence="2" key="1">
    <citation type="submission" date="2020-01" db="EMBL/GenBank/DDBJ databases">
        <title>Identification and distribution of gene clusters putatively required for synthesis of sphingolipid metabolism inhibitors in phylogenetically diverse species of the filamentous fungus Fusarium.</title>
        <authorList>
            <person name="Kim H.-S."/>
            <person name="Busman M."/>
            <person name="Brown D.W."/>
            <person name="Divon H."/>
            <person name="Uhlig S."/>
            <person name="Proctor R.H."/>
        </authorList>
    </citation>
    <scope>NUCLEOTIDE SEQUENCE</scope>
    <source>
        <strain evidence="2">NRRL 31653</strain>
    </source>
</reference>
<protein>
    <submittedName>
        <fullName evidence="2">Uncharacterized protein</fullName>
    </submittedName>
</protein>
<gene>
    <name evidence="2" type="ORF">FAGAP_7137</name>
</gene>
<accession>A0A9P5B887</accession>
<feature type="region of interest" description="Disordered" evidence="1">
    <location>
        <begin position="149"/>
        <end position="169"/>
    </location>
</feature>
<feature type="region of interest" description="Disordered" evidence="1">
    <location>
        <begin position="97"/>
        <end position="118"/>
    </location>
</feature>
<proteinExistence type="predicted"/>
<comment type="caution">
    <text evidence="2">The sequence shown here is derived from an EMBL/GenBank/DDBJ whole genome shotgun (WGS) entry which is preliminary data.</text>
</comment>
<dbReference type="Proteomes" id="UP000737391">
    <property type="component" value="Unassembled WGS sequence"/>
</dbReference>
<evidence type="ECO:0000256" key="1">
    <source>
        <dbReference type="SAM" id="MobiDB-lite"/>
    </source>
</evidence>
<evidence type="ECO:0000313" key="3">
    <source>
        <dbReference type="Proteomes" id="UP000737391"/>
    </source>
</evidence>
<sequence length="169" mass="18371">MCSGHSSPAIGATPLPVNYGNLQAMQQAPFVVPSTPVYQRNSMLLPTQLPSQIAQQQPWQTDVNHFAPPRAIPFCDWDFYLLASTPNTGVISDVSRFASSTGSSSNQPLTNPRPQTAYEPSYSEIDAKQGLEATDKTWQCPSPFGLPPNLPPCKQANTIKPAVHGYNRS</sequence>
<dbReference type="EMBL" id="LUFC02000510">
    <property type="protein sequence ID" value="KAF4496713.1"/>
    <property type="molecule type" value="Genomic_DNA"/>
</dbReference>
<keyword evidence="3" id="KW-1185">Reference proteome</keyword>
<feature type="compositionally biased region" description="Polar residues" evidence="1">
    <location>
        <begin position="97"/>
        <end position="114"/>
    </location>
</feature>
<name>A0A9P5B887_9HYPO</name>
<dbReference type="AlphaFoldDB" id="A0A9P5B887"/>